<protein>
    <submittedName>
        <fullName evidence="2">Uncharacterized protein</fullName>
    </submittedName>
</protein>
<sequence>MGGVLVFMLGAGKVRTVWYTEPTVCVHRKFNLHENLLKPPCAEIPWFVVAELVLMCACLVLLLVLFIMEIVKCCRGGRGKKSARNIEMSQLGNLGSQY</sequence>
<accession>A0AAD4MMZ8</accession>
<gene>
    <name evidence="2" type="ORF">DdX_17686</name>
</gene>
<dbReference type="AlphaFoldDB" id="A0AAD4MMZ8"/>
<dbReference type="EMBL" id="JAKKPZ010000203">
    <property type="protein sequence ID" value="KAI1698811.1"/>
    <property type="molecule type" value="Genomic_DNA"/>
</dbReference>
<proteinExistence type="predicted"/>
<dbReference type="Proteomes" id="UP001201812">
    <property type="component" value="Unassembled WGS sequence"/>
</dbReference>
<keyword evidence="3" id="KW-1185">Reference proteome</keyword>
<feature type="transmembrane region" description="Helical" evidence="1">
    <location>
        <begin position="44"/>
        <end position="71"/>
    </location>
</feature>
<keyword evidence="1" id="KW-1133">Transmembrane helix</keyword>
<reference evidence="2" key="1">
    <citation type="submission" date="2022-01" db="EMBL/GenBank/DDBJ databases">
        <title>Genome Sequence Resource for Two Populations of Ditylenchus destructor, the Migratory Endoparasitic Phytonematode.</title>
        <authorList>
            <person name="Zhang H."/>
            <person name="Lin R."/>
            <person name="Xie B."/>
        </authorList>
    </citation>
    <scope>NUCLEOTIDE SEQUENCE</scope>
    <source>
        <strain evidence="2">BazhouSP</strain>
    </source>
</reference>
<evidence type="ECO:0000313" key="3">
    <source>
        <dbReference type="Proteomes" id="UP001201812"/>
    </source>
</evidence>
<evidence type="ECO:0000256" key="1">
    <source>
        <dbReference type="SAM" id="Phobius"/>
    </source>
</evidence>
<keyword evidence="1" id="KW-0472">Membrane</keyword>
<keyword evidence="1" id="KW-0812">Transmembrane</keyword>
<evidence type="ECO:0000313" key="2">
    <source>
        <dbReference type="EMBL" id="KAI1698811.1"/>
    </source>
</evidence>
<organism evidence="2 3">
    <name type="scientific">Ditylenchus destructor</name>
    <dbReference type="NCBI Taxonomy" id="166010"/>
    <lineage>
        <taxon>Eukaryota</taxon>
        <taxon>Metazoa</taxon>
        <taxon>Ecdysozoa</taxon>
        <taxon>Nematoda</taxon>
        <taxon>Chromadorea</taxon>
        <taxon>Rhabditida</taxon>
        <taxon>Tylenchina</taxon>
        <taxon>Tylenchomorpha</taxon>
        <taxon>Sphaerularioidea</taxon>
        <taxon>Anguinidae</taxon>
        <taxon>Anguininae</taxon>
        <taxon>Ditylenchus</taxon>
    </lineage>
</organism>
<name>A0AAD4MMZ8_9BILA</name>
<comment type="caution">
    <text evidence="2">The sequence shown here is derived from an EMBL/GenBank/DDBJ whole genome shotgun (WGS) entry which is preliminary data.</text>
</comment>